<proteinExistence type="predicted"/>
<dbReference type="SUPFAM" id="SSF53448">
    <property type="entry name" value="Nucleotide-diphospho-sugar transferases"/>
    <property type="match status" value="1"/>
</dbReference>
<evidence type="ECO:0008006" key="3">
    <source>
        <dbReference type="Google" id="ProtNLM"/>
    </source>
</evidence>
<reference evidence="1 2" key="1">
    <citation type="submission" date="2016-11" db="EMBL/GenBank/DDBJ databases">
        <authorList>
            <person name="Jaros S."/>
            <person name="Januszkiewicz K."/>
            <person name="Wedrychowicz H."/>
        </authorList>
    </citation>
    <scope>NUCLEOTIDE SEQUENCE [LARGE SCALE GENOMIC DNA]</scope>
    <source>
        <strain evidence="1 2">Con a/3</strain>
    </source>
</reference>
<dbReference type="Gene3D" id="3.90.550.10">
    <property type="entry name" value="Spore Coat Polysaccharide Biosynthesis Protein SpsA, Chain A"/>
    <property type="match status" value="1"/>
</dbReference>
<dbReference type="InterPro" id="IPR029044">
    <property type="entry name" value="Nucleotide-diphossugar_trans"/>
</dbReference>
<dbReference type="EMBL" id="MQMF01000001">
    <property type="protein sequence ID" value="OOE14447.1"/>
    <property type="molecule type" value="Genomic_DNA"/>
</dbReference>
<evidence type="ECO:0000313" key="2">
    <source>
        <dbReference type="Proteomes" id="UP000188597"/>
    </source>
</evidence>
<dbReference type="Proteomes" id="UP000188597">
    <property type="component" value="Unassembled WGS sequence"/>
</dbReference>
<name>A0A1V3GCA2_9BACL</name>
<sequence length="309" mass="36493">MAKINPTIVLYNQKIDKSITFISLYKTLKKNTELINHINKILVVDNSDNENISKYNREKLENLNDEVITVLYLGKRKNLGIAKAYNLAVNILEIENFSNNNWILLLDQDSTLTKELFLGFLQNDKEYMNNNIGIVMPRVICKQKIVSPLLIKTPFDFKEPSKNIKGIQKKRVTGINSCSFINLNAIKKINGFNEDFPIDYLDHITFWEIQNKGYQVYVLETMINHDLSFFDFPSVPLHRYKIYLEARLNFIKEISKTNKKPLNRSIFVKDFLFLHCKRTIKNKMYKHFVYGSKVFLKFMFLNKKSKRYF</sequence>
<comment type="caution">
    <text evidence="1">The sequence shown here is derived from an EMBL/GenBank/DDBJ whole genome shotgun (WGS) entry which is preliminary data.</text>
</comment>
<protein>
    <recommendedName>
        <fullName evidence="3">Glycosyltransferase 2-like domain-containing protein</fullName>
    </recommendedName>
</protein>
<dbReference type="AlphaFoldDB" id="A0A1V3GCA2"/>
<evidence type="ECO:0000313" key="1">
    <source>
        <dbReference type="EMBL" id="OOE14447.1"/>
    </source>
</evidence>
<dbReference type="OrthoDB" id="119253at2"/>
<organism evidence="1 2">
    <name type="scientific">Fictibacillus arsenicus</name>
    <dbReference type="NCBI Taxonomy" id="255247"/>
    <lineage>
        <taxon>Bacteria</taxon>
        <taxon>Bacillati</taxon>
        <taxon>Bacillota</taxon>
        <taxon>Bacilli</taxon>
        <taxon>Bacillales</taxon>
        <taxon>Fictibacillaceae</taxon>
        <taxon>Fictibacillus</taxon>
    </lineage>
</organism>
<accession>A0A1V3GCA2</accession>
<dbReference type="RefSeq" id="WP_077360083.1">
    <property type="nucleotide sequence ID" value="NZ_MQMF01000001.1"/>
</dbReference>
<gene>
    <name evidence="1" type="ORF">UN64_04435</name>
</gene>